<comment type="caution">
    <text evidence="1">The sequence shown here is derived from an EMBL/GenBank/DDBJ whole genome shotgun (WGS) entry which is preliminary data.</text>
</comment>
<dbReference type="Proteomes" id="UP001208570">
    <property type="component" value="Unassembled WGS sequence"/>
</dbReference>
<keyword evidence="2" id="KW-1185">Reference proteome</keyword>
<evidence type="ECO:0000313" key="2">
    <source>
        <dbReference type="Proteomes" id="UP001208570"/>
    </source>
</evidence>
<evidence type="ECO:0000313" key="1">
    <source>
        <dbReference type="EMBL" id="KAK2141022.1"/>
    </source>
</evidence>
<gene>
    <name evidence="1" type="ORF">LSH36_1181g00009</name>
</gene>
<name>A0AAD9MPB5_9ANNE</name>
<reference evidence="1" key="1">
    <citation type="journal article" date="2023" name="Mol. Biol. Evol.">
        <title>Third-Generation Sequencing Reveals the Adaptive Role of the Epigenome in Three Deep-Sea Polychaetes.</title>
        <authorList>
            <person name="Perez M."/>
            <person name="Aroh O."/>
            <person name="Sun Y."/>
            <person name="Lan Y."/>
            <person name="Juniper S.K."/>
            <person name="Young C.R."/>
            <person name="Angers B."/>
            <person name="Qian P.Y."/>
        </authorList>
    </citation>
    <scope>NUCLEOTIDE SEQUENCE</scope>
    <source>
        <strain evidence="1">P08H-3</strain>
    </source>
</reference>
<protein>
    <submittedName>
        <fullName evidence="1">Uncharacterized protein</fullName>
    </submittedName>
</protein>
<accession>A0AAD9MPB5</accession>
<sequence length="105" mass="12075">MVWPKILRQRFWGAAYVELHLYIRCLLGPNTWTSFAHLNDEEADGSDTMSSPPAAKMVKLELGTNSTGLVHDQSHAIKVSMSCVMRWEDWMEIVRVFCVIFGFLR</sequence>
<proteinExistence type="predicted"/>
<dbReference type="AlphaFoldDB" id="A0AAD9MPB5"/>
<organism evidence="1 2">
    <name type="scientific">Paralvinella palmiformis</name>
    <dbReference type="NCBI Taxonomy" id="53620"/>
    <lineage>
        <taxon>Eukaryota</taxon>
        <taxon>Metazoa</taxon>
        <taxon>Spiralia</taxon>
        <taxon>Lophotrochozoa</taxon>
        <taxon>Annelida</taxon>
        <taxon>Polychaeta</taxon>
        <taxon>Sedentaria</taxon>
        <taxon>Canalipalpata</taxon>
        <taxon>Terebellida</taxon>
        <taxon>Terebelliformia</taxon>
        <taxon>Alvinellidae</taxon>
        <taxon>Paralvinella</taxon>
    </lineage>
</organism>
<dbReference type="EMBL" id="JAODUP010001181">
    <property type="protein sequence ID" value="KAK2141022.1"/>
    <property type="molecule type" value="Genomic_DNA"/>
</dbReference>